<dbReference type="SFLD" id="SFLDS00001">
    <property type="entry name" value="Enolase"/>
    <property type="match status" value="1"/>
</dbReference>
<keyword evidence="10" id="KW-1185">Reference proteome</keyword>
<feature type="domain" description="Mandelate racemase/muconate lactonizing enzyme C-terminal" evidence="8">
    <location>
        <begin position="141"/>
        <end position="237"/>
    </location>
</feature>
<dbReference type="Gene3D" id="3.30.390.10">
    <property type="entry name" value="Enolase-like, N-terminal domain"/>
    <property type="match status" value="1"/>
</dbReference>
<dbReference type="SUPFAM" id="SSF51604">
    <property type="entry name" value="Enolase C-terminal domain-like"/>
    <property type="match status" value="1"/>
</dbReference>
<feature type="binding site" evidence="6">
    <location>
        <position position="216"/>
    </location>
    <ligand>
        <name>Mg(2+)</name>
        <dbReference type="ChEBI" id="CHEBI:18420"/>
    </ligand>
</feature>
<dbReference type="GO" id="GO:0046872">
    <property type="term" value="F:metal ion binding"/>
    <property type="evidence" value="ECO:0007669"/>
    <property type="project" value="UniProtKB-KW"/>
</dbReference>
<dbReference type="GO" id="GO:0006518">
    <property type="term" value="P:peptide metabolic process"/>
    <property type="evidence" value="ECO:0007669"/>
    <property type="project" value="UniProtKB-ARBA"/>
</dbReference>
<evidence type="ECO:0000256" key="4">
    <source>
        <dbReference type="ARBA" id="ARBA00023235"/>
    </source>
</evidence>
<evidence type="ECO:0000256" key="6">
    <source>
        <dbReference type="PIRSR" id="PIRSR634603-3"/>
    </source>
</evidence>
<dbReference type="InterPro" id="IPR013342">
    <property type="entry name" value="Mandelate_racemase_C"/>
</dbReference>
<evidence type="ECO:0000313" key="10">
    <source>
        <dbReference type="Proteomes" id="UP000193450"/>
    </source>
</evidence>
<dbReference type="InterPro" id="IPR029017">
    <property type="entry name" value="Enolase-like_N"/>
</dbReference>
<dbReference type="PANTHER" id="PTHR48073:SF2">
    <property type="entry name" value="O-SUCCINYLBENZOATE SYNTHASE"/>
    <property type="match status" value="1"/>
</dbReference>
<dbReference type="PANTHER" id="PTHR48073">
    <property type="entry name" value="O-SUCCINYLBENZOATE SYNTHASE-RELATED"/>
    <property type="match status" value="1"/>
</dbReference>
<keyword evidence="3 6" id="KW-0460">Magnesium</keyword>
<dbReference type="Pfam" id="PF13378">
    <property type="entry name" value="MR_MLE_C"/>
    <property type="match status" value="1"/>
</dbReference>
<dbReference type="CDD" id="cd03319">
    <property type="entry name" value="L-Ala-DL-Glu_epimerase"/>
    <property type="match status" value="1"/>
</dbReference>
<dbReference type="STRING" id="716816.BST96_06465"/>
<evidence type="ECO:0000256" key="2">
    <source>
        <dbReference type="ARBA" id="ARBA00022723"/>
    </source>
</evidence>
<dbReference type="SUPFAM" id="SSF54826">
    <property type="entry name" value="Enolase N-terminal domain-like"/>
    <property type="match status" value="1"/>
</dbReference>
<keyword evidence="4 7" id="KW-0413">Isomerase</keyword>
<dbReference type="Gene3D" id="3.20.20.120">
    <property type="entry name" value="Enolase-like C-terminal domain"/>
    <property type="match status" value="1"/>
</dbReference>
<dbReference type="GO" id="GO:0016855">
    <property type="term" value="F:racemase and epimerase activity, acting on amino acids and derivatives"/>
    <property type="evidence" value="ECO:0007669"/>
    <property type="project" value="UniProtKB-UniRule"/>
</dbReference>
<dbReference type="InterPro" id="IPR029065">
    <property type="entry name" value="Enolase_C-like"/>
</dbReference>
<dbReference type="FunFam" id="3.30.390.10:FF:000009">
    <property type="entry name" value="Hydrophobic dipeptide epimerase"/>
    <property type="match status" value="1"/>
</dbReference>
<evidence type="ECO:0000259" key="8">
    <source>
        <dbReference type="SMART" id="SM00922"/>
    </source>
</evidence>
<reference evidence="9 10" key="1">
    <citation type="submission" date="2016-11" db="EMBL/GenBank/DDBJ databases">
        <title>Trade-off between light-utilization and light-protection in marine flavobacteria.</title>
        <authorList>
            <person name="Kumagai Y."/>
        </authorList>
    </citation>
    <scope>NUCLEOTIDE SEQUENCE [LARGE SCALE GENOMIC DNA]</scope>
    <source>
        <strain evidence="9 10">NBRC 107125</strain>
    </source>
</reference>
<gene>
    <name evidence="9" type="ORF">BST96_06465</name>
</gene>
<sequence>MKITAVDIYTLNVPYDKPLVVSIGEITGAENVVVKLTTDTGLIGWGEASPCAYIVGDTQQTAYETAKPLAQLILGKNPLAIEQRMQAINGFIVGESSIRSAFDMALYDLAAKAAGMPLYQFLGGEQRPLRTDLTIGHQDTVAETVAQAKAILAQNFDAIKMKVGRPGLVDVEHVAAVRELAGPDIAIKMDSNQGWDYPTAVANINAMQSLNLQYSEQPLAVWDFDNLARLRDKVDLPICADESVFTDKDALKLVRSGAADYLNIKLGKSGGIYTALKINAIAEAAGCLCMIGCFGESRLALGAAAHLAMARPNIYFLDLDSFFGFTSDPVVGGIEYDSQQGGVIHVPETPGHGAQFDSSALDNHWGIAL</sequence>
<dbReference type="EMBL" id="CP019343">
    <property type="protein sequence ID" value="ARN73786.1"/>
    <property type="molecule type" value="Genomic_DNA"/>
</dbReference>
<dbReference type="Proteomes" id="UP000193450">
    <property type="component" value="Chromosome"/>
</dbReference>
<feature type="binding site" evidence="6">
    <location>
        <position position="241"/>
    </location>
    <ligand>
        <name>Mg(2+)</name>
        <dbReference type="ChEBI" id="CHEBI:18420"/>
    </ligand>
</feature>
<dbReference type="KEGG" id="osg:BST96_06465"/>
<organism evidence="9 10">
    <name type="scientific">Oceanicoccus sagamiensis</name>
    <dbReference type="NCBI Taxonomy" id="716816"/>
    <lineage>
        <taxon>Bacteria</taxon>
        <taxon>Pseudomonadati</taxon>
        <taxon>Pseudomonadota</taxon>
        <taxon>Gammaproteobacteria</taxon>
        <taxon>Cellvibrionales</taxon>
        <taxon>Spongiibacteraceae</taxon>
        <taxon>Oceanicoccus</taxon>
    </lineage>
</organism>
<dbReference type="AlphaFoldDB" id="A0A1X9N7X7"/>
<evidence type="ECO:0000313" key="9">
    <source>
        <dbReference type="EMBL" id="ARN73786.1"/>
    </source>
</evidence>
<evidence type="ECO:0000256" key="1">
    <source>
        <dbReference type="ARBA" id="ARBA00008031"/>
    </source>
</evidence>
<evidence type="ECO:0000256" key="3">
    <source>
        <dbReference type="ARBA" id="ARBA00022842"/>
    </source>
</evidence>
<evidence type="ECO:0000256" key="5">
    <source>
        <dbReference type="PIRSR" id="PIRSR634603-1"/>
    </source>
</evidence>
<comment type="similarity">
    <text evidence="1 7">Belongs to the mandelate racemase/muconate lactonizing enzyme family.</text>
</comment>
<comment type="cofactor">
    <cofactor evidence="6 7">
        <name>Mg(2+)</name>
        <dbReference type="ChEBI" id="CHEBI:18420"/>
    </cofactor>
    <text evidence="6 7">Binds 1 Mg(2+) ion per subunit.</text>
</comment>
<dbReference type="EC" id="5.1.1.-" evidence="7"/>
<evidence type="ECO:0000256" key="7">
    <source>
        <dbReference type="RuleBase" id="RU366006"/>
    </source>
</evidence>
<feature type="active site" description="Proton acceptor; specific for (R)-substrate epimerization" evidence="5">
    <location>
        <position position="162"/>
    </location>
</feature>
<dbReference type="Pfam" id="PF02746">
    <property type="entry name" value="MR_MLE_N"/>
    <property type="match status" value="1"/>
</dbReference>
<dbReference type="RefSeq" id="WP_085757905.1">
    <property type="nucleotide sequence ID" value="NZ_CP019343.1"/>
</dbReference>
<dbReference type="SFLD" id="SFLDF00009">
    <property type="entry name" value="o-succinylbenzoate_synthase"/>
    <property type="match status" value="1"/>
</dbReference>
<name>A0A1X9N7X7_9GAMM</name>
<dbReference type="InterPro" id="IPR034603">
    <property type="entry name" value="Dipeptide_epimerase"/>
</dbReference>
<dbReference type="InterPro" id="IPR013341">
    <property type="entry name" value="Mandelate_racemase_N_dom"/>
</dbReference>
<keyword evidence="2 6" id="KW-0479">Metal-binding</keyword>
<dbReference type="SMART" id="SM00922">
    <property type="entry name" value="MR_MLE"/>
    <property type="match status" value="1"/>
</dbReference>
<feature type="active site" description="Proton acceptor; specific for (S)-substrate epimerization" evidence="5">
    <location>
        <position position="265"/>
    </location>
</feature>
<dbReference type="OrthoDB" id="103536at2"/>
<dbReference type="InterPro" id="IPR036849">
    <property type="entry name" value="Enolase-like_C_sf"/>
</dbReference>
<dbReference type="SFLD" id="SFLDG00180">
    <property type="entry name" value="muconate_cycloisomerase"/>
    <property type="match status" value="1"/>
</dbReference>
<protein>
    <recommendedName>
        <fullName evidence="7">Dipeptide epimerase</fullName>
        <ecNumber evidence="7">5.1.1.-</ecNumber>
    </recommendedName>
</protein>
<accession>A0A1X9N7X7</accession>
<proteinExistence type="inferred from homology"/>
<feature type="binding site" evidence="6">
    <location>
        <position position="190"/>
    </location>
    <ligand>
        <name>Mg(2+)</name>
        <dbReference type="ChEBI" id="CHEBI:18420"/>
    </ligand>
</feature>